<evidence type="ECO:0000313" key="4">
    <source>
        <dbReference type="Proteomes" id="UP001160301"/>
    </source>
</evidence>
<name>A0ABT6P8Z5_9BACT</name>
<evidence type="ECO:0008006" key="5">
    <source>
        <dbReference type="Google" id="ProtNLM"/>
    </source>
</evidence>
<keyword evidence="4" id="KW-1185">Reference proteome</keyword>
<sequence>MRSIFLTASGLGLLVSMTGCADLLGIEAWQDPANADGSGNNGAGAKGEGDSGAGGEGGEGGEGPADPCSNGVQDGDESDVDCGGSACVACPDGAACANDQDCASVFCSFRQLCAPVDGRVTCGEEGEQGPSCGDCIKNSDETDIDCGGDACHPCRQGKACLQDADCLGGVCMANQCALGAPGVDCYANADCASGQCLGADLLGGACQ</sequence>
<reference evidence="3 4" key="1">
    <citation type="submission" date="2023-04" db="EMBL/GenBank/DDBJ databases">
        <title>The genome sequence of Polyangium sorediatum DSM14670.</title>
        <authorList>
            <person name="Zhang X."/>
        </authorList>
    </citation>
    <scope>NUCLEOTIDE SEQUENCE [LARGE SCALE GENOMIC DNA]</scope>
    <source>
        <strain evidence="3 4">DSM 14670</strain>
    </source>
</reference>
<feature type="region of interest" description="Disordered" evidence="1">
    <location>
        <begin position="35"/>
        <end position="72"/>
    </location>
</feature>
<dbReference type="PROSITE" id="PS51257">
    <property type="entry name" value="PROKAR_LIPOPROTEIN"/>
    <property type="match status" value="1"/>
</dbReference>
<protein>
    <recommendedName>
        <fullName evidence="5">Tryptophan synthase alpha chain</fullName>
    </recommendedName>
</protein>
<feature type="chain" id="PRO_5046508933" description="Tryptophan synthase alpha chain" evidence="2">
    <location>
        <begin position="22"/>
        <end position="207"/>
    </location>
</feature>
<gene>
    <name evidence="3" type="ORF">QHF89_46470</name>
</gene>
<dbReference type="Proteomes" id="UP001160301">
    <property type="component" value="Unassembled WGS sequence"/>
</dbReference>
<dbReference type="EMBL" id="JARZHI010000104">
    <property type="protein sequence ID" value="MDI1437041.1"/>
    <property type="molecule type" value="Genomic_DNA"/>
</dbReference>
<accession>A0ABT6P8Z5</accession>
<proteinExistence type="predicted"/>
<feature type="compositionally biased region" description="Gly residues" evidence="1">
    <location>
        <begin position="39"/>
        <end position="63"/>
    </location>
</feature>
<keyword evidence="2" id="KW-0732">Signal</keyword>
<comment type="caution">
    <text evidence="3">The sequence shown here is derived from an EMBL/GenBank/DDBJ whole genome shotgun (WGS) entry which is preliminary data.</text>
</comment>
<dbReference type="RefSeq" id="WP_136968955.1">
    <property type="nucleotide sequence ID" value="NZ_JARZHI010000104.1"/>
</dbReference>
<evidence type="ECO:0000256" key="1">
    <source>
        <dbReference type="SAM" id="MobiDB-lite"/>
    </source>
</evidence>
<evidence type="ECO:0000256" key="2">
    <source>
        <dbReference type="SAM" id="SignalP"/>
    </source>
</evidence>
<organism evidence="3 4">
    <name type="scientific">Polyangium sorediatum</name>
    <dbReference type="NCBI Taxonomy" id="889274"/>
    <lineage>
        <taxon>Bacteria</taxon>
        <taxon>Pseudomonadati</taxon>
        <taxon>Myxococcota</taxon>
        <taxon>Polyangia</taxon>
        <taxon>Polyangiales</taxon>
        <taxon>Polyangiaceae</taxon>
        <taxon>Polyangium</taxon>
    </lineage>
</organism>
<feature type="signal peptide" evidence="2">
    <location>
        <begin position="1"/>
        <end position="21"/>
    </location>
</feature>
<evidence type="ECO:0000313" key="3">
    <source>
        <dbReference type="EMBL" id="MDI1437041.1"/>
    </source>
</evidence>